<dbReference type="EMBL" id="CP011859">
    <property type="protein sequence ID" value="AQY22679.1"/>
    <property type="molecule type" value="Genomic_DNA"/>
</dbReference>
<gene>
    <name evidence="1" type="ORF">AB406_1737</name>
</gene>
<protein>
    <recommendedName>
        <fullName evidence="3">Peptidase S74 domain-containing protein</fullName>
    </recommendedName>
</protein>
<proteinExistence type="predicted"/>
<dbReference type="AlphaFoldDB" id="A0A1S7DU87"/>
<accession>A0A1S7DU87</accession>
<evidence type="ECO:0000313" key="1">
    <source>
        <dbReference type="EMBL" id="AQY22679.1"/>
    </source>
</evidence>
<evidence type="ECO:0008006" key="3">
    <source>
        <dbReference type="Google" id="ProtNLM"/>
    </source>
</evidence>
<sequence>MVLLKDFPKDLEYNIMSKLDEIYGLLPDNDNAEISEKDLRDSFSKTFEGIAAKVSKPEKDGIWVLKKQSDVIEWVNANEYTKNIANSTLDTTEKGGVNQMYDYRWNVSQDVGFSMYTGEGLGLGVKDTSFRLSSGYFNVTQGTGNGRTELTVQKKGIELSYSANHDSDDDIYASIGIENGKIHLIGVTDLVPENISDVKQLVVNSRGDVYSAEFSQDTLQSVVNRDNYTPRDILFRKESNDRKEIRFGTDIPTASLYFGTFNKLSTGNYNVSYGIGALENNTTGETNTAIGGYTLYSNTVGKHNTAIGTSSLQKLNDESTDANDNSYNLAIGSSSGFSLKKGGRNTFIGQATAYNLPKSYSNTFIGQATAFSLKSETIDIDDIKSLSPVVAKSAFMAKNNTGKQYFGIDPNDPNDNYTLHSGMNTFVGNILTSTNGPDKAVMSTIIGQSPYWNLLYRCYNNLFIGSGNYSTYGRVQYLNSVVIGNNLDFGVGSGFRDNILSIHNDKHNFTKIDDGLITGKFDERWLKINGQLKLDLNRTASADGDTLFNKIVMMKGDGTVGIRSVNDFARILSEDVSRIVAGSVQQMVSGLFDAINRMERTIYDLEQRIEQLESNNP</sequence>
<organism evidence="1 2">
    <name type="scientific">Riemerella anatipestifer</name>
    <name type="common">Moraxella anatipestifer</name>
    <dbReference type="NCBI Taxonomy" id="34085"/>
    <lineage>
        <taxon>Bacteria</taxon>
        <taxon>Pseudomonadati</taxon>
        <taxon>Bacteroidota</taxon>
        <taxon>Flavobacteriia</taxon>
        <taxon>Flavobacteriales</taxon>
        <taxon>Weeksellaceae</taxon>
        <taxon>Riemerella</taxon>
    </lineage>
</organism>
<dbReference type="Proteomes" id="UP000189883">
    <property type="component" value="Chromosome"/>
</dbReference>
<reference evidence="1 2" key="1">
    <citation type="submission" date="2015-06" db="EMBL/GenBank/DDBJ databases">
        <title>R. anatipestifer strain HXb2 is the most virulent strain so far, and the genome sequence would help us uncover the pathogenesis.</title>
        <authorList>
            <person name="Hu Q."/>
            <person name="Qi J."/>
            <person name="Bo H."/>
            <person name="Liu G."/>
            <person name="Tao M."/>
            <person name="Ding Y."/>
            <person name="Xue Y."/>
        </authorList>
    </citation>
    <scope>NUCLEOTIDE SEQUENCE [LARGE SCALE GENOMIC DNA]</scope>
    <source>
        <strain evidence="1 2">HXb2</strain>
    </source>
</reference>
<evidence type="ECO:0000313" key="2">
    <source>
        <dbReference type="Proteomes" id="UP000189883"/>
    </source>
</evidence>
<name>A0A1S7DU87_RIEAN</name>